<dbReference type="AlphaFoldDB" id="A0AAE1QDK4"/>
<feature type="transmembrane region" description="Helical" evidence="1">
    <location>
        <begin position="70"/>
        <end position="87"/>
    </location>
</feature>
<dbReference type="SUPFAM" id="SSF53098">
    <property type="entry name" value="Ribonuclease H-like"/>
    <property type="match status" value="1"/>
</dbReference>
<keyword evidence="4" id="KW-1185">Reference proteome</keyword>
<comment type="caution">
    <text evidence="3">The sequence shown here is derived from an EMBL/GenBank/DDBJ whole genome shotgun (WGS) entry which is preliminary data.</text>
</comment>
<dbReference type="InterPro" id="IPR012337">
    <property type="entry name" value="RNaseH-like_sf"/>
</dbReference>
<dbReference type="Pfam" id="PF00665">
    <property type="entry name" value="rve"/>
    <property type="match status" value="1"/>
</dbReference>
<gene>
    <name evidence="3" type="ORF">Pmani_004535</name>
</gene>
<dbReference type="InterPro" id="IPR001584">
    <property type="entry name" value="Integrase_cat-core"/>
</dbReference>
<keyword evidence="1" id="KW-0472">Membrane</keyword>
<dbReference type="PROSITE" id="PS50994">
    <property type="entry name" value="INTEGRASE"/>
    <property type="match status" value="1"/>
</dbReference>
<keyword evidence="1" id="KW-0812">Transmembrane</keyword>
<dbReference type="Gene3D" id="3.30.420.10">
    <property type="entry name" value="Ribonuclease H-like superfamily/Ribonuclease H"/>
    <property type="match status" value="1"/>
</dbReference>
<dbReference type="GO" id="GO:0015074">
    <property type="term" value="P:DNA integration"/>
    <property type="evidence" value="ECO:0007669"/>
    <property type="project" value="InterPro"/>
</dbReference>
<evidence type="ECO:0000313" key="3">
    <source>
        <dbReference type="EMBL" id="KAK4324885.1"/>
    </source>
</evidence>
<evidence type="ECO:0000256" key="1">
    <source>
        <dbReference type="SAM" id="Phobius"/>
    </source>
</evidence>
<dbReference type="GO" id="GO:0003676">
    <property type="term" value="F:nucleic acid binding"/>
    <property type="evidence" value="ECO:0007669"/>
    <property type="project" value="InterPro"/>
</dbReference>
<feature type="domain" description="Integrase catalytic" evidence="2">
    <location>
        <begin position="13"/>
        <end position="106"/>
    </location>
</feature>
<proteinExistence type="predicted"/>
<dbReference type="Proteomes" id="UP001292094">
    <property type="component" value="Unassembled WGS sequence"/>
</dbReference>
<evidence type="ECO:0000259" key="2">
    <source>
        <dbReference type="PROSITE" id="PS50994"/>
    </source>
</evidence>
<dbReference type="EMBL" id="JAWZYT010000317">
    <property type="protein sequence ID" value="KAK4324885.1"/>
    <property type="molecule type" value="Genomic_DNA"/>
</dbReference>
<evidence type="ECO:0000313" key="4">
    <source>
        <dbReference type="Proteomes" id="UP001292094"/>
    </source>
</evidence>
<name>A0AAE1QDK4_9EUCA</name>
<reference evidence="3" key="1">
    <citation type="submission" date="2023-11" db="EMBL/GenBank/DDBJ databases">
        <title>Genome assemblies of two species of porcelain crab, Petrolisthes cinctipes and Petrolisthes manimaculis (Anomura: Porcellanidae).</title>
        <authorList>
            <person name="Angst P."/>
        </authorList>
    </citation>
    <scope>NUCLEOTIDE SEQUENCE</scope>
    <source>
        <strain evidence="3">PB745_02</strain>
        <tissue evidence="3">Gill</tissue>
    </source>
</reference>
<protein>
    <recommendedName>
        <fullName evidence="2">Integrase catalytic domain-containing protein</fullName>
    </recommendedName>
</protein>
<keyword evidence="1" id="KW-1133">Transmembrane helix</keyword>
<sequence length="106" mass="12108">MSIEERFTQNLMVVVRPILTKEFLSRGQVDLIDMQSMPSGSNKKWIMVNLDHLRKFCILRALTSKRAAEVAFYLLDVFLLFGAPVILQSDNGSEFTSQVITELKEV</sequence>
<accession>A0AAE1QDK4</accession>
<organism evidence="3 4">
    <name type="scientific">Petrolisthes manimaculis</name>
    <dbReference type="NCBI Taxonomy" id="1843537"/>
    <lineage>
        <taxon>Eukaryota</taxon>
        <taxon>Metazoa</taxon>
        <taxon>Ecdysozoa</taxon>
        <taxon>Arthropoda</taxon>
        <taxon>Crustacea</taxon>
        <taxon>Multicrustacea</taxon>
        <taxon>Malacostraca</taxon>
        <taxon>Eumalacostraca</taxon>
        <taxon>Eucarida</taxon>
        <taxon>Decapoda</taxon>
        <taxon>Pleocyemata</taxon>
        <taxon>Anomura</taxon>
        <taxon>Galatheoidea</taxon>
        <taxon>Porcellanidae</taxon>
        <taxon>Petrolisthes</taxon>
    </lineage>
</organism>
<dbReference type="InterPro" id="IPR036397">
    <property type="entry name" value="RNaseH_sf"/>
</dbReference>